<evidence type="ECO:0000313" key="6">
    <source>
        <dbReference type="Proteomes" id="UP000233256"/>
    </source>
</evidence>
<dbReference type="EMBL" id="PGXC01000001">
    <property type="protein sequence ID" value="PKK92051.1"/>
    <property type="molecule type" value="Genomic_DNA"/>
</dbReference>
<comment type="similarity">
    <text evidence="1">Belongs to the ParB family.</text>
</comment>
<evidence type="ECO:0000256" key="2">
    <source>
        <dbReference type="ARBA" id="ARBA00022829"/>
    </source>
</evidence>
<dbReference type="InterPro" id="IPR057240">
    <property type="entry name" value="ParB_dimer_C"/>
</dbReference>
<sequence length="279" mass="31548">MARQKSALGRGLSSLIEKRDEPGRVEILELDPASIFSGTEQPREYFDEKEIEALCESIDKHGILMPLIVSGNSDGNYTLVTGERRLRAARKLGLKRVPAIQKEFKGGVALEVALIENIQRQNLNPVEKARGFQRLIEDFTYTQEEVGRVLGKSRVYITNSLRLLALPDEIIRGLIEGKISEGHARALLMITDRAAQISLFYRVVSEEMTVRDVENHARGMTEVKKDKKSSGKKVYHELEKRLAERLSTNVSVTKGKRKGRIVIEFTSEEDLHNILGYFN</sequence>
<dbReference type="FunFam" id="1.10.10.2830:FF:000001">
    <property type="entry name" value="Chromosome partitioning protein ParB"/>
    <property type="match status" value="1"/>
</dbReference>
<dbReference type="InterPro" id="IPR041468">
    <property type="entry name" value="HTH_ParB/Spo0J"/>
</dbReference>
<dbReference type="GO" id="GO:0005694">
    <property type="term" value="C:chromosome"/>
    <property type="evidence" value="ECO:0007669"/>
    <property type="project" value="TreeGrafter"/>
</dbReference>
<reference evidence="5 6" key="1">
    <citation type="journal article" date="2017" name="ISME J.">
        <title>Potential for microbial H2 and metal transformations associated with novel bacteria and archaea in deep terrestrial subsurface sediments.</title>
        <authorList>
            <person name="Hernsdorf A.W."/>
            <person name="Amano Y."/>
            <person name="Miyakawa K."/>
            <person name="Ise K."/>
            <person name="Suzuki Y."/>
            <person name="Anantharaman K."/>
            <person name="Probst A."/>
            <person name="Burstein D."/>
            <person name="Thomas B.C."/>
            <person name="Banfield J.F."/>
        </authorList>
    </citation>
    <scope>NUCLEOTIDE SEQUENCE [LARGE SCALE GENOMIC DNA]</scope>
    <source>
        <strain evidence="5">HGW-Wallbacteria-1</strain>
    </source>
</reference>
<dbReference type="InterPro" id="IPR036086">
    <property type="entry name" value="ParB/Sulfiredoxin_sf"/>
</dbReference>
<evidence type="ECO:0000313" key="5">
    <source>
        <dbReference type="EMBL" id="PKK92051.1"/>
    </source>
</evidence>
<dbReference type="Pfam" id="PF17762">
    <property type="entry name" value="HTH_ParB"/>
    <property type="match status" value="1"/>
</dbReference>
<comment type="caution">
    <text evidence="5">The sequence shown here is derived from an EMBL/GenBank/DDBJ whole genome shotgun (WGS) entry which is preliminary data.</text>
</comment>
<dbReference type="PANTHER" id="PTHR33375:SF1">
    <property type="entry name" value="CHROMOSOME-PARTITIONING PROTEIN PARB-RELATED"/>
    <property type="match status" value="1"/>
</dbReference>
<organism evidence="5 6">
    <name type="scientific">Candidatus Wallbacteria bacterium HGW-Wallbacteria-1</name>
    <dbReference type="NCBI Taxonomy" id="2013854"/>
    <lineage>
        <taxon>Bacteria</taxon>
        <taxon>Candidatus Walliibacteriota</taxon>
    </lineage>
</organism>
<dbReference type="SMART" id="SM00470">
    <property type="entry name" value="ParB"/>
    <property type="match status" value="1"/>
</dbReference>
<keyword evidence="2" id="KW-0159">Chromosome partition</keyword>
<dbReference type="GO" id="GO:0045881">
    <property type="term" value="P:positive regulation of sporulation resulting in formation of a cellular spore"/>
    <property type="evidence" value="ECO:0007669"/>
    <property type="project" value="TreeGrafter"/>
</dbReference>
<dbReference type="AlphaFoldDB" id="A0A2N1PUN0"/>
<dbReference type="Gene3D" id="1.10.10.2830">
    <property type="match status" value="1"/>
</dbReference>
<dbReference type="Proteomes" id="UP000233256">
    <property type="component" value="Unassembled WGS sequence"/>
</dbReference>
<evidence type="ECO:0000259" key="4">
    <source>
        <dbReference type="SMART" id="SM00470"/>
    </source>
</evidence>
<dbReference type="PANTHER" id="PTHR33375">
    <property type="entry name" value="CHROMOSOME-PARTITIONING PROTEIN PARB-RELATED"/>
    <property type="match status" value="1"/>
</dbReference>
<evidence type="ECO:0000256" key="3">
    <source>
        <dbReference type="ARBA" id="ARBA00023125"/>
    </source>
</evidence>
<keyword evidence="3" id="KW-0238">DNA-binding</keyword>
<dbReference type="FunFam" id="3.90.1530.30:FF:000001">
    <property type="entry name" value="Chromosome partitioning protein ParB"/>
    <property type="match status" value="1"/>
</dbReference>
<dbReference type="InterPro" id="IPR050336">
    <property type="entry name" value="Chromosome_partition/occlusion"/>
</dbReference>
<name>A0A2N1PUN0_9BACT</name>
<dbReference type="SUPFAM" id="SSF110849">
    <property type="entry name" value="ParB/Sulfiredoxin"/>
    <property type="match status" value="1"/>
</dbReference>
<dbReference type="Pfam" id="PF23552">
    <property type="entry name" value="ParB_C"/>
    <property type="match status" value="1"/>
</dbReference>
<dbReference type="NCBIfam" id="TIGR00180">
    <property type="entry name" value="parB_part"/>
    <property type="match status" value="1"/>
</dbReference>
<dbReference type="InterPro" id="IPR004437">
    <property type="entry name" value="ParB/RepB/Spo0J"/>
</dbReference>
<gene>
    <name evidence="5" type="ORF">CVV64_01145</name>
</gene>
<dbReference type="Pfam" id="PF02195">
    <property type="entry name" value="ParB_N"/>
    <property type="match status" value="1"/>
</dbReference>
<proteinExistence type="inferred from homology"/>
<dbReference type="GO" id="GO:0003677">
    <property type="term" value="F:DNA binding"/>
    <property type="evidence" value="ECO:0007669"/>
    <property type="project" value="UniProtKB-KW"/>
</dbReference>
<accession>A0A2N1PUN0</accession>
<protein>
    <submittedName>
        <fullName evidence="5">Chromosome partitioning protein ParB</fullName>
    </submittedName>
</protein>
<dbReference type="GO" id="GO:0007059">
    <property type="term" value="P:chromosome segregation"/>
    <property type="evidence" value="ECO:0007669"/>
    <property type="project" value="UniProtKB-KW"/>
</dbReference>
<dbReference type="Gene3D" id="3.90.1530.30">
    <property type="match status" value="1"/>
</dbReference>
<dbReference type="InterPro" id="IPR003115">
    <property type="entry name" value="ParB_N"/>
</dbReference>
<evidence type="ECO:0000256" key="1">
    <source>
        <dbReference type="ARBA" id="ARBA00006295"/>
    </source>
</evidence>
<dbReference type="SUPFAM" id="SSF109709">
    <property type="entry name" value="KorB DNA-binding domain-like"/>
    <property type="match status" value="1"/>
</dbReference>
<feature type="domain" description="ParB-like N-terminal" evidence="4">
    <location>
        <begin position="28"/>
        <end position="118"/>
    </location>
</feature>